<keyword evidence="1" id="KW-0732">Signal</keyword>
<dbReference type="EMBL" id="CAWYQH010000097">
    <property type="protein sequence ID" value="CAK8683289.1"/>
    <property type="molecule type" value="Genomic_DNA"/>
</dbReference>
<protein>
    <submittedName>
        <fullName evidence="2">Uncharacterized protein</fullName>
    </submittedName>
</protein>
<evidence type="ECO:0000313" key="2">
    <source>
        <dbReference type="EMBL" id="CAK8683289.1"/>
    </source>
</evidence>
<reference evidence="2 3" key="1">
    <citation type="submission" date="2024-02" db="EMBL/GenBank/DDBJ databases">
        <authorList>
            <person name="Daric V."/>
            <person name="Darras S."/>
        </authorList>
    </citation>
    <scope>NUCLEOTIDE SEQUENCE [LARGE SCALE GENOMIC DNA]</scope>
</reference>
<organism evidence="2 3">
    <name type="scientific">Clavelina lepadiformis</name>
    <name type="common">Light-bulb sea squirt</name>
    <name type="synonym">Ascidia lepadiformis</name>
    <dbReference type="NCBI Taxonomy" id="159417"/>
    <lineage>
        <taxon>Eukaryota</taxon>
        <taxon>Metazoa</taxon>
        <taxon>Chordata</taxon>
        <taxon>Tunicata</taxon>
        <taxon>Ascidiacea</taxon>
        <taxon>Aplousobranchia</taxon>
        <taxon>Clavelinidae</taxon>
        <taxon>Clavelina</taxon>
    </lineage>
</organism>
<keyword evidence="3" id="KW-1185">Reference proteome</keyword>
<feature type="chain" id="PRO_5046496711" evidence="1">
    <location>
        <begin position="25"/>
        <end position="185"/>
    </location>
</feature>
<proteinExistence type="predicted"/>
<evidence type="ECO:0000313" key="3">
    <source>
        <dbReference type="Proteomes" id="UP001642483"/>
    </source>
</evidence>
<comment type="caution">
    <text evidence="2">The sequence shown here is derived from an EMBL/GenBank/DDBJ whole genome shotgun (WGS) entry which is preliminary data.</text>
</comment>
<evidence type="ECO:0000256" key="1">
    <source>
        <dbReference type="SAM" id="SignalP"/>
    </source>
</evidence>
<dbReference type="Proteomes" id="UP001642483">
    <property type="component" value="Unassembled WGS sequence"/>
</dbReference>
<gene>
    <name evidence="2" type="ORF">CVLEPA_LOCUS14377</name>
</gene>
<name>A0ABP0FUJ5_CLALP</name>
<accession>A0ABP0FUJ5</accession>
<feature type="signal peptide" evidence="1">
    <location>
        <begin position="1"/>
        <end position="24"/>
    </location>
</feature>
<sequence length="185" mass="20984">MCQSLHYISMGLCFTLFLLKICQGCHSPYHGGSFQNVNGEFDNESDEDRTKRLLSGHGLSKNIINCVVNEDRRKKREIFNDDERRFSSHLFPPPDFQPMTLEQSCNKYMHLCETVMACAQLLNIDIPELSFLTPSTTPTTTTTTTTPSLPPIDLPNLSKLPTFPKPCFKCSGFLCKFSFKSNCKK</sequence>